<feature type="compositionally biased region" description="Low complexity" evidence="1">
    <location>
        <begin position="19"/>
        <end position="30"/>
    </location>
</feature>
<evidence type="ECO:0000313" key="4">
    <source>
        <dbReference type="Proteomes" id="UP000800200"/>
    </source>
</evidence>
<evidence type="ECO:0000256" key="2">
    <source>
        <dbReference type="SAM" id="Phobius"/>
    </source>
</evidence>
<accession>A0A6A6EAS3</accession>
<organism evidence="3 4">
    <name type="scientific">Zopfia rhizophila CBS 207.26</name>
    <dbReference type="NCBI Taxonomy" id="1314779"/>
    <lineage>
        <taxon>Eukaryota</taxon>
        <taxon>Fungi</taxon>
        <taxon>Dikarya</taxon>
        <taxon>Ascomycota</taxon>
        <taxon>Pezizomycotina</taxon>
        <taxon>Dothideomycetes</taxon>
        <taxon>Dothideomycetes incertae sedis</taxon>
        <taxon>Zopfiaceae</taxon>
        <taxon>Zopfia</taxon>
    </lineage>
</organism>
<keyword evidence="2" id="KW-1133">Transmembrane helix</keyword>
<dbReference type="Proteomes" id="UP000800200">
    <property type="component" value="Unassembled WGS sequence"/>
</dbReference>
<keyword evidence="2" id="KW-0472">Membrane</keyword>
<reference evidence="3" key="1">
    <citation type="journal article" date="2020" name="Stud. Mycol.">
        <title>101 Dothideomycetes genomes: a test case for predicting lifestyles and emergence of pathogens.</title>
        <authorList>
            <person name="Haridas S."/>
            <person name="Albert R."/>
            <person name="Binder M."/>
            <person name="Bloem J."/>
            <person name="Labutti K."/>
            <person name="Salamov A."/>
            <person name="Andreopoulos B."/>
            <person name="Baker S."/>
            <person name="Barry K."/>
            <person name="Bills G."/>
            <person name="Bluhm B."/>
            <person name="Cannon C."/>
            <person name="Castanera R."/>
            <person name="Culley D."/>
            <person name="Daum C."/>
            <person name="Ezra D."/>
            <person name="Gonzalez J."/>
            <person name="Henrissat B."/>
            <person name="Kuo A."/>
            <person name="Liang C."/>
            <person name="Lipzen A."/>
            <person name="Lutzoni F."/>
            <person name="Magnuson J."/>
            <person name="Mondo S."/>
            <person name="Nolan M."/>
            <person name="Ohm R."/>
            <person name="Pangilinan J."/>
            <person name="Park H.-J."/>
            <person name="Ramirez L."/>
            <person name="Alfaro M."/>
            <person name="Sun H."/>
            <person name="Tritt A."/>
            <person name="Yoshinaga Y."/>
            <person name="Zwiers L.-H."/>
            <person name="Turgeon B."/>
            <person name="Goodwin S."/>
            <person name="Spatafora J."/>
            <person name="Crous P."/>
            <person name="Grigoriev I."/>
        </authorList>
    </citation>
    <scope>NUCLEOTIDE SEQUENCE</scope>
    <source>
        <strain evidence="3">CBS 207.26</strain>
    </source>
</reference>
<dbReference type="AlphaFoldDB" id="A0A6A6EAS3"/>
<name>A0A6A6EAS3_9PEZI</name>
<proteinExistence type="predicted"/>
<sequence length="127" mass="13456">MDVLPESALQVAPACGLEVVPEPTTSPTSSQTRETHGYDGKQDKRIWIIAGIVIAILVITAIATILGLALSPPKVKELEPGNRRSGSPPSSPTSKLSDFAERSPLAVTTWGVGKESMTTVIYQDEEG</sequence>
<protein>
    <submittedName>
        <fullName evidence="3">Uncharacterized protein</fullName>
    </submittedName>
</protein>
<feature type="region of interest" description="Disordered" evidence="1">
    <location>
        <begin position="75"/>
        <end position="100"/>
    </location>
</feature>
<dbReference type="EMBL" id="ML994622">
    <property type="protein sequence ID" value="KAF2188961.1"/>
    <property type="molecule type" value="Genomic_DNA"/>
</dbReference>
<keyword evidence="2" id="KW-0812">Transmembrane</keyword>
<keyword evidence="4" id="KW-1185">Reference proteome</keyword>
<feature type="region of interest" description="Disordered" evidence="1">
    <location>
        <begin position="19"/>
        <end position="39"/>
    </location>
</feature>
<feature type="transmembrane region" description="Helical" evidence="2">
    <location>
        <begin position="46"/>
        <end position="70"/>
    </location>
</feature>
<evidence type="ECO:0000256" key="1">
    <source>
        <dbReference type="SAM" id="MobiDB-lite"/>
    </source>
</evidence>
<gene>
    <name evidence="3" type="ORF">K469DRAFT_684230</name>
</gene>
<evidence type="ECO:0000313" key="3">
    <source>
        <dbReference type="EMBL" id="KAF2188961.1"/>
    </source>
</evidence>